<dbReference type="PANTHER" id="PTHR17271:SF9">
    <property type="entry name" value="MYOSIN PHOSPHATASE RHO-INTERACTING PROTEIN"/>
    <property type="match status" value="1"/>
</dbReference>
<sequence>ASTLPQGTINLNQCVDVVDGESRTGQKHSLCICTPEKDHYIRAESKEIIHG</sequence>
<accession>A0ABD0N1Y0</accession>
<reference evidence="1 2" key="1">
    <citation type="submission" date="2024-05" db="EMBL/GenBank/DDBJ databases">
        <title>Genome sequencing and assembly of Indian major carp, Cirrhinus mrigala (Hamilton, 1822).</title>
        <authorList>
            <person name="Mohindra V."/>
            <person name="Chowdhury L.M."/>
            <person name="Lal K."/>
            <person name="Jena J.K."/>
        </authorList>
    </citation>
    <scope>NUCLEOTIDE SEQUENCE [LARGE SCALE GENOMIC DNA]</scope>
    <source>
        <strain evidence="1">CM1030</strain>
        <tissue evidence="1">Blood</tissue>
    </source>
</reference>
<dbReference type="Gene3D" id="2.30.29.30">
    <property type="entry name" value="Pleckstrin-homology domain (PH domain)/Phosphotyrosine-binding domain (PTB)"/>
    <property type="match status" value="1"/>
</dbReference>
<name>A0ABD0N1Y0_CIRMR</name>
<organism evidence="1 2">
    <name type="scientific">Cirrhinus mrigala</name>
    <name type="common">Mrigala</name>
    <dbReference type="NCBI Taxonomy" id="683832"/>
    <lineage>
        <taxon>Eukaryota</taxon>
        <taxon>Metazoa</taxon>
        <taxon>Chordata</taxon>
        <taxon>Craniata</taxon>
        <taxon>Vertebrata</taxon>
        <taxon>Euteleostomi</taxon>
        <taxon>Actinopterygii</taxon>
        <taxon>Neopterygii</taxon>
        <taxon>Teleostei</taxon>
        <taxon>Ostariophysi</taxon>
        <taxon>Cypriniformes</taxon>
        <taxon>Cyprinidae</taxon>
        <taxon>Labeoninae</taxon>
        <taxon>Labeonini</taxon>
        <taxon>Cirrhinus</taxon>
    </lineage>
</organism>
<feature type="non-terminal residue" evidence="1">
    <location>
        <position position="51"/>
    </location>
</feature>
<dbReference type="EMBL" id="JAMKFB020000024">
    <property type="protein sequence ID" value="KAL0156182.1"/>
    <property type="molecule type" value="Genomic_DNA"/>
</dbReference>
<feature type="non-terminal residue" evidence="1">
    <location>
        <position position="1"/>
    </location>
</feature>
<dbReference type="Proteomes" id="UP001529510">
    <property type="component" value="Unassembled WGS sequence"/>
</dbReference>
<gene>
    <name evidence="1" type="ORF">M9458_047428</name>
</gene>
<dbReference type="PANTHER" id="PTHR17271">
    <property type="entry name" value="PLECKSTRIN HOMOLOGY PH DOMAIN-CONTAINING PROTEIN"/>
    <property type="match status" value="1"/>
</dbReference>
<proteinExistence type="predicted"/>
<keyword evidence="2" id="KW-1185">Reference proteome</keyword>
<comment type="caution">
    <text evidence="1">The sequence shown here is derived from an EMBL/GenBank/DDBJ whole genome shotgun (WGS) entry which is preliminary data.</text>
</comment>
<protein>
    <submittedName>
        <fullName evidence="1">Uncharacterized protein</fullName>
    </submittedName>
</protein>
<dbReference type="InterPro" id="IPR052223">
    <property type="entry name" value="Actin_Cytoskeleton_Reg"/>
</dbReference>
<evidence type="ECO:0000313" key="2">
    <source>
        <dbReference type="Proteomes" id="UP001529510"/>
    </source>
</evidence>
<dbReference type="AlphaFoldDB" id="A0ABD0N1Y0"/>
<dbReference type="SUPFAM" id="SSF50729">
    <property type="entry name" value="PH domain-like"/>
    <property type="match status" value="1"/>
</dbReference>
<dbReference type="InterPro" id="IPR011993">
    <property type="entry name" value="PH-like_dom_sf"/>
</dbReference>
<evidence type="ECO:0000313" key="1">
    <source>
        <dbReference type="EMBL" id="KAL0156182.1"/>
    </source>
</evidence>